<reference evidence="1 2" key="1">
    <citation type="submission" date="2014-04" db="EMBL/GenBank/DDBJ databases">
        <title>Genome evolution of avian class.</title>
        <authorList>
            <person name="Zhang G."/>
            <person name="Li C."/>
        </authorList>
    </citation>
    <scope>NUCLEOTIDE SEQUENCE [LARGE SCALE GENOMIC DNA]</scope>
    <source>
        <strain evidence="1">BGI_N323</strain>
    </source>
</reference>
<sequence>FIFNNSCQQYTGIPVKDVPESERHKQTTINCINSSSISANNAPILDVLSWESRYPILLHYSPIP</sequence>
<accession>A0A091LMK7</accession>
<dbReference type="EMBL" id="KL334602">
    <property type="protein sequence ID" value="KFP59196.1"/>
    <property type="molecule type" value="Genomic_DNA"/>
</dbReference>
<organism evidence="1 2">
    <name type="scientific">Cathartes aura</name>
    <name type="common">Turkey vulture</name>
    <name type="synonym">Vultur aura</name>
    <dbReference type="NCBI Taxonomy" id="43455"/>
    <lineage>
        <taxon>Eukaryota</taxon>
        <taxon>Metazoa</taxon>
        <taxon>Chordata</taxon>
        <taxon>Craniata</taxon>
        <taxon>Vertebrata</taxon>
        <taxon>Euteleostomi</taxon>
        <taxon>Archelosauria</taxon>
        <taxon>Archosauria</taxon>
        <taxon>Dinosauria</taxon>
        <taxon>Saurischia</taxon>
        <taxon>Theropoda</taxon>
        <taxon>Coelurosauria</taxon>
        <taxon>Aves</taxon>
        <taxon>Neognathae</taxon>
        <taxon>Neoaves</taxon>
        <taxon>Telluraves</taxon>
        <taxon>Accipitrimorphae</taxon>
        <taxon>Accipitriformes</taxon>
        <taxon>Cathartidae</taxon>
        <taxon>Cathartes</taxon>
    </lineage>
</organism>
<gene>
    <name evidence="1" type="ORF">N323_03521</name>
</gene>
<evidence type="ECO:0000313" key="1">
    <source>
        <dbReference type="EMBL" id="KFP59196.1"/>
    </source>
</evidence>
<evidence type="ECO:0000313" key="2">
    <source>
        <dbReference type="Proteomes" id="UP000053745"/>
    </source>
</evidence>
<dbReference type="Proteomes" id="UP000053745">
    <property type="component" value="Unassembled WGS sequence"/>
</dbReference>
<feature type="non-terminal residue" evidence="1">
    <location>
        <position position="1"/>
    </location>
</feature>
<name>A0A091LMK7_CATAU</name>
<feature type="non-terminal residue" evidence="1">
    <location>
        <position position="64"/>
    </location>
</feature>
<protein>
    <submittedName>
        <fullName evidence="1">Uncharacterized protein</fullName>
    </submittedName>
</protein>
<keyword evidence="2" id="KW-1185">Reference proteome</keyword>
<dbReference type="AlphaFoldDB" id="A0A091LMK7"/>
<proteinExistence type="predicted"/>